<sequence length="509" mass="58957">MNISEFVSNYRNHPVLFIGTGVSLRYLESSYSWDGLLKHIAFELTGNNEDYLDLKLECREEGSARFDKLATMLSDKFEVVATSERNGKFKYVNDIFYENAEKDIFLSRLKIYLSEVLRNIEYRDGIQEELTAFRRMRKNIGSIITTNYDLLIEDLFQFTPIVGNNLLLSNQYGSVYKIHGCVTDPTNIIITENDYEHFKAKYELIRAQLLSLFIHNPIIFIGYSVGDQNIKELLQTIFNYVDYNSEQAEVIRSQFLLIEYQTGSDSTEIVDHDIVINENVTVRINKIKTDNYVAVYDAVSSLELPVSAMDIRKVQKVWKKIVTGGSISVKITEDIDSLQNGDLVLAVGSEKTISYEYQNLAEMMANYFEIIEEDNRALLRVINKQRINSNQYFPIYAFGEICHEIERLDELQLQQQNKLKSKINSIPRRHQMEFHSISDIFESDAITASQKEVVILWNYYKENISSEDLKGYLLQYSGKLKSTNYKFLLCAYDFFVCGGEGARESIEDY</sequence>
<organism evidence="1 2">
    <name type="scientific">Halodesulfovibrio aestuarii</name>
    <dbReference type="NCBI Taxonomy" id="126333"/>
    <lineage>
        <taxon>Bacteria</taxon>
        <taxon>Pseudomonadati</taxon>
        <taxon>Thermodesulfobacteriota</taxon>
        <taxon>Desulfovibrionia</taxon>
        <taxon>Desulfovibrionales</taxon>
        <taxon>Desulfovibrionaceae</taxon>
        <taxon>Halodesulfovibrio</taxon>
    </lineage>
</organism>
<protein>
    <submittedName>
        <fullName evidence="1">SIR2-like domain-containing protein</fullName>
    </submittedName>
</protein>
<dbReference type="Pfam" id="PF13289">
    <property type="entry name" value="SIR2_2"/>
    <property type="match status" value="1"/>
</dbReference>
<gene>
    <name evidence="1" type="ORF">SAMN05660830_00795</name>
</gene>
<dbReference type="AlphaFoldDB" id="A0A8G2C7Y8"/>
<name>A0A8G2C7Y8_9BACT</name>
<reference evidence="1 2" key="1">
    <citation type="submission" date="2016-11" db="EMBL/GenBank/DDBJ databases">
        <authorList>
            <person name="Varghese N."/>
            <person name="Submissions S."/>
        </authorList>
    </citation>
    <scope>NUCLEOTIDE SEQUENCE [LARGE SCALE GENOMIC DNA]</scope>
    <source>
        <strain evidence="1 2">DSM 17919</strain>
    </source>
</reference>
<evidence type="ECO:0000313" key="1">
    <source>
        <dbReference type="EMBL" id="SHI72881.1"/>
    </source>
</evidence>
<dbReference type="PIRSF" id="PIRSF014677">
    <property type="entry name" value="UCP014677"/>
    <property type="match status" value="1"/>
</dbReference>
<evidence type="ECO:0000313" key="2">
    <source>
        <dbReference type="Proteomes" id="UP000184001"/>
    </source>
</evidence>
<proteinExistence type="predicted"/>
<accession>A0A8G2C7Y8</accession>
<dbReference type="InterPro" id="IPR011202">
    <property type="entry name" value="UCP014677"/>
</dbReference>
<comment type="caution">
    <text evidence="1">The sequence shown here is derived from an EMBL/GenBank/DDBJ whole genome shotgun (WGS) entry which is preliminary data.</text>
</comment>
<dbReference type="EMBL" id="FQZR01000002">
    <property type="protein sequence ID" value="SHI72881.1"/>
    <property type="molecule type" value="Genomic_DNA"/>
</dbReference>
<dbReference type="RefSeq" id="WP_020001921.1">
    <property type="nucleotide sequence ID" value="NZ_CP192219.1"/>
</dbReference>
<dbReference type="Proteomes" id="UP000184001">
    <property type="component" value="Unassembled WGS sequence"/>
</dbReference>